<feature type="transmembrane region" description="Helical" evidence="1">
    <location>
        <begin position="21"/>
        <end position="38"/>
    </location>
</feature>
<evidence type="ECO:0000313" key="4">
    <source>
        <dbReference type="Proteomes" id="UP001139646"/>
    </source>
</evidence>
<comment type="caution">
    <text evidence="3">The sequence shown here is derived from an EMBL/GenBank/DDBJ whole genome shotgun (WGS) entry which is preliminary data.</text>
</comment>
<reference evidence="3" key="1">
    <citation type="submission" date="2022-01" db="EMBL/GenBank/DDBJ databases">
        <title>Colwellia maritima, isolated from seawater.</title>
        <authorList>
            <person name="Kristyanto S."/>
            <person name="Jung J."/>
            <person name="Jeon C.O."/>
        </authorList>
    </citation>
    <scope>NUCLEOTIDE SEQUENCE</scope>
    <source>
        <strain evidence="3">MSW7</strain>
    </source>
</reference>
<evidence type="ECO:0000259" key="2">
    <source>
        <dbReference type="Pfam" id="PF11992"/>
    </source>
</evidence>
<accession>A0ABS9X1Q0</accession>
<dbReference type="EMBL" id="JAKKSL010000002">
    <property type="protein sequence ID" value="MCI2284178.1"/>
    <property type="molecule type" value="Genomic_DNA"/>
</dbReference>
<name>A0ABS9X1Q0_9GAMM</name>
<dbReference type="RefSeq" id="WP_242286631.1">
    <property type="nucleotide sequence ID" value="NZ_JAKKSL010000002.1"/>
</dbReference>
<feature type="domain" description="Protein-glutamine gamma-glutamyltransferase TgpA N-terminal" evidence="2">
    <location>
        <begin position="35"/>
        <end position="363"/>
    </location>
</feature>
<feature type="transmembrane region" description="Helical" evidence="1">
    <location>
        <begin position="191"/>
        <end position="210"/>
    </location>
</feature>
<feature type="transmembrane region" description="Helical" evidence="1">
    <location>
        <begin position="85"/>
        <end position="104"/>
    </location>
</feature>
<dbReference type="Pfam" id="PF11992">
    <property type="entry name" value="TgpA_N"/>
    <property type="match status" value="1"/>
</dbReference>
<dbReference type="InterPro" id="IPR038765">
    <property type="entry name" value="Papain-like_cys_pep_sf"/>
</dbReference>
<feature type="transmembrane region" description="Helical" evidence="1">
    <location>
        <begin position="110"/>
        <end position="129"/>
    </location>
</feature>
<dbReference type="Proteomes" id="UP001139646">
    <property type="component" value="Unassembled WGS sequence"/>
</dbReference>
<keyword evidence="1" id="KW-1133">Transmembrane helix</keyword>
<proteinExistence type="predicted"/>
<feature type="transmembrane region" description="Helical" evidence="1">
    <location>
        <begin position="136"/>
        <end position="154"/>
    </location>
</feature>
<keyword evidence="1" id="KW-0472">Membrane</keyword>
<keyword evidence="4" id="KW-1185">Reference proteome</keyword>
<dbReference type="PANTHER" id="PTHR42736">
    <property type="entry name" value="PROTEIN-GLUTAMINE GAMMA-GLUTAMYLTRANSFERASE"/>
    <property type="match status" value="1"/>
</dbReference>
<protein>
    <submittedName>
        <fullName evidence="3">DUF3488 and transglutaminase-like domain-containing protein</fullName>
    </submittedName>
</protein>
<dbReference type="PANTHER" id="PTHR42736:SF1">
    <property type="entry name" value="PROTEIN-GLUTAMINE GAMMA-GLUTAMYLTRANSFERASE"/>
    <property type="match status" value="1"/>
</dbReference>
<feature type="transmembrane region" description="Helical" evidence="1">
    <location>
        <begin position="160"/>
        <end position="179"/>
    </location>
</feature>
<feature type="transmembrane region" description="Helical" evidence="1">
    <location>
        <begin position="44"/>
        <end position="64"/>
    </location>
</feature>
<dbReference type="InterPro" id="IPR021878">
    <property type="entry name" value="TgpA_N"/>
</dbReference>
<evidence type="ECO:0000313" key="3">
    <source>
        <dbReference type="EMBL" id="MCI2284178.1"/>
    </source>
</evidence>
<gene>
    <name evidence="3" type="ORF">L3081_13295</name>
</gene>
<keyword evidence="1" id="KW-0812">Transmembrane</keyword>
<sequence>MMLIKTVNDKKHQQMFKLTHHNTWLLWCCQLINIGFLVDEISSWMLAILALCLGWQALFNIRKISKSKNITKTNQTTKIKTETKINLSSIVLTLFALSGCMAIAVTAGSLGILISMIHLLTFAYVLKSFEIQQRKDFYQVCLLGIFLLASALIFKQNLLFSVFVVLGLIVNLMVLLQVFSPHKSLMATAKTISILLLQSSLLAIVLFVVFPRLTPFWQVPNAQSAQTGLSDEVQPGDIAKLALSGDLAFRVDFNGADIPQYDKLYWRAMTLEQYDGRKWSRVTKNINNQPTSSQIPFIPDTSGKGINYNVIVEPSHQVWLFGLTVATSEDSSLRFMDDYTVQSRNVLSQTRHYQLTSYLQAPVDLIISKSKKQRNLAIVQGSNPRLEQLGNELKQQYANPVDRSNAVLKLFREQAYFYTLKPPLLINNSLDQFFFDTKAGFCVYYASAYTYLMRAAWYSFKNCYGLLRW</sequence>
<dbReference type="InterPro" id="IPR052901">
    <property type="entry name" value="Bact_TGase-like"/>
</dbReference>
<organism evidence="3 4">
    <name type="scientific">Colwellia maritima</name>
    <dbReference type="NCBI Taxonomy" id="2912588"/>
    <lineage>
        <taxon>Bacteria</taxon>
        <taxon>Pseudomonadati</taxon>
        <taxon>Pseudomonadota</taxon>
        <taxon>Gammaproteobacteria</taxon>
        <taxon>Alteromonadales</taxon>
        <taxon>Colwelliaceae</taxon>
        <taxon>Colwellia</taxon>
    </lineage>
</organism>
<dbReference type="SUPFAM" id="SSF54001">
    <property type="entry name" value="Cysteine proteinases"/>
    <property type="match status" value="1"/>
</dbReference>
<evidence type="ECO:0000256" key="1">
    <source>
        <dbReference type="SAM" id="Phobius"/>
    </source>
</evidence>